<accession>A0ABU0EQL5</accession>
<name>A0ABU0EQL5_9PSEU</name>
<organism evidence="2 3">
    <name type="scientific">Amycolatopsis thermophila</name>
    <dbReference type="NCBI Taxonomy" id="206084"/>
    <lineage>
        <taxon>Bacteria</taxon>
        <taxon>Bacillati</taxon>
        <taxon>Actinomycetota</taxon>
        <taxon>Actinomycetes</taxon>
        <taxon>Pseudonocardiales</taxon>
        <taxon>Pseudonocardiaceae</taxon>
        <taxon>Amycolatopsis</taxon>
    </lineage>
</organism>
<evidence type="ECO:0000313" key="3">
    <source>
        <dbReference type="Proteomes" id="UP001229651"/>
    </source>
</evidence>
<proteinExistence type="predicted"/>
<sequence length="156" mass="15017">MRRGGTLAGASGTLTGVPGASGAPGTPGASAASGTPTVPGARPSGTPAVPGARPSGTPAVPGARPSGTPAVPGARPSGTPGAAGPAGTTGPGGVVPGRLVGLLAWSLLHHPPMMPAAPWSSQHGPRNPAPATPAKTTRYDGRRFYRRPLVLHVSTA</sequence>
<feature type="compositionally biased region" description="Low complexity" evidence="1">
    <location>
        <begin position="72"/>
        <end position="86"/>
    </location>
</feature>
<feature type="compositionally biased region" description="Low complexity" evidence="1">
    <location>
        <begin position="1"/>
        <end position="37"/>
    </location>
</feature>
<reference evidence="2 3" key="1">
    <citation type="submission" date="2023-07" db="EMBL/GenBank/DDBJ databases">
        <title>Sequencing the genomes of 1000 actinobacteria strains.</title>
        <authorList>
            <person name="Klenk H.-P."/>
        </authorList>
    </citation>
    <scope>NUCLEOTIDE SEQUENCE [LARGE SCALE GENOMIC DNA]</scope>
    <source>
        <strain evidence="2 3">DSM 45805</strain>
    </source>
</reference>
<gene>
    <name evidence="2" type="ORF">FB470_001574</name>
</gene>
<evidence type="ECO:0000313" key="2">
    <source>
        <dbReference type="EMBL" id="MDQ0377580.1"/>
    </source>
</evidence>
<dbReference type="Proteomes" id="UP001229651">
    <property type="component" value="Unassembled WGS sequence"/>
</dbReference>
<evidence type="ECO:0000256" key="1">
    <source>
        <dbReference type="SAM" id="MobiDB-lite"/>
    </source>
</evidence>
<keyword evidence="3" id="KW-1185">Reference proteome</keyword>
<dbReference type="EMBL" id="JAUSUT010000001">
    <property type="protein sequence ID" value="MDQ0377580.1"/>
    <property type="molecule type" value="Genomic_DNA"/>
</dbReference>
<feature type="region of interest" description="Disordered" evidence="1">
    <location>
        <begin position="1"/>
        <end position="92"/>
    </location>
</feature>
<protein>
    <submittedName>
        <fullName evidence="2">Uncharacterized protein</fullName>
    </submittedName>
</protein>
<comment type="caution">
    <text evidence="2">The sequence shown here is derived from an EMBL/GenBank/DDBJ whole genome shotgun (WGS) entry which is preliminary data.</text>
</comment>